<comment type="caution">
    <text evidence="1">The sequence shown here is derived from an EMBL/GenBank/DDBJ whole genome shotgun (WGS) entry which is preliminary data.</text>
</comment>
<organism evidence="1 2">
    <name type="scientific">Lachnellula cervina</name>
    <dbReference type="NCBI Taxonomy" id="1316786"/>
    <lineage>
        <taxon>Eukaryota</taxon>
        <taxon>Fungi</taxon>
        <taxon>Dikarya</taxon>
        <taxon>Ascomycota</taxon>
        <taxon>Pezizomycotina</taxon>
        <taxon>Leotiomycetes</taxon>
        <taxon>Helotiales</taxon>
        <taxon>Lachnaceae</taxon>
        <taxon>Lachnellula</taxon>
    </lineage>
</organism>
<accession>A0A7D8UNZ2</accession>
<dbReference type="Proteomes" id="UP000481288">
    <property type="component" value="Unassembled WGS sequence"/>
</dbReference>
<evidence type="ECO:0000313" key="2">
    <source>
        <dbReference type="Proteomes" id="UP000481288"/>
    </source>
</evidence>
<evidence type="ECO:0000313" key="1">
    <source>
        <dbReference type="EMBL" id="TVY51669.1"/>
    </source>
</evidence>
<proteinExistence type="predicted"/>
<dbReference type="Gene3D" id="3.10.450.50">
    <property type="match status" value="1"/>
</dbReference>
<dbReference type="InterPro" id="IPR009959">
    <property type="entry name" value="Cyclase_SnoaL-like"/>
</dbReference>
<gene>
    <name evidence="1" type="ORF">LCER1_G004679</name>
</gene>
<dbReference type="PANTHER" id="PTHR38436:SF3">
    <property type="entry name" value="CARBOXYMETHYLENEBUTENOLIDASE-RELATED"/>
    <property type="match status" value="1"/>
</dbReference>
<reference evidence="1 2" key="1">
    <citation type="submission" date="2018-05" db="EMBL/GenBank/DDBJ databases">
        <title>Whole genome sequencing for identification of molecular markers to develop diagnostic detection tools for the regulated plant pathogen Lachnellula willkommii.</title>
        <authorList>
            <person name="Giroux E."/>
            <person name="Bilodeau G."/>
        </authorList>
    </citation>
    <scope>NUCLEOTIDE SEQUENCE [LARGE SCALE GENOMIC DNA]</scope>
    <source>
        <strain evidence="1 2">CBS 625.97</strain>
    </source>
</reference>
<evidence type="ECO:0008006" key="3">
    <source>
        <dbReference type="Google" id="ProtNLM"/>
    </source>
</evidence>
<dbReference type="InterPro" id="IPR032710">
    <property type="entry name" value="NTF2-like_dom_sf"/>
</dbReference>
<sequence length="404" mass="44469">MSSSDTGGVALDSAESESLAPGILLHPPLLKSAGRGPPLILITATNLSHQPASDVPEPPQKWAEEGFTVAEIQSRVCREVDSAERAISDAENALQQCVACEGRKIGVIVYDYTVWETVKKTLASKPNIVAAVVYADASTPRSETDSTPILYHVAGKATEKLETSNGSAVHEYPKTGSPYFASPGHDLFHYASESVSHTRNLTFLKKHTGGPYFDLEAIWDEHTCFEFAERSVEKTMATMVEEPYMTGGIGRERLSNFYRHHFIFSNPEDTELELVSRTVGIDRVIDEFVFSFTHTVEIDWLIPGIPPTGKPVRVPFTSVVNVRGDRLYHEHIAWDQASVLVQLGLMPEYLPYPYPLPDGTRPGEGKRFEYKVPAAGADTAKKILDRNSVASNGMLGHGIREVDI</sequence>
<dbReference type="GO" id="GO:0030638">
    <property type="term" value="P:polyketide metabolic process"/>
    <property type="evidence" value="ECO:0007669"/>
    <property type="project" value="InterPro"/>
</dbReference>
<keyword evidence="2" id="KW-1185">Reference proteome</keyword>
<protein>
    <recommendedName>
        <fullName evidence="3">SnoaL-like domain-containing protein</fullName>
    </recommendedName>
</protein>
<name>A0A7D8UNZ2_9HELO</name>
<dbReference type="SUPFAM" id="SSF54427">
    <property type="entry name" value="NTF2-like"/>
    <property type="match status" value="1"/>
</dbReference>
<dbReference type="EMBL" id="QGMG01000763">
    <property type="protein sequence ID" value="TVY51669.1"/>
    <property type="molecule type" value="Genomic_DNA"/>
</dbReference>
<dbReference type="AlphaFoldDB" id="A0A7D8UNZ2"/>
<dbReference type="PANTHER" id="PTHR38436">
    <property type="entry name" value="POLYKETIDE CYCLASE SNOAL-LIKE DOMAIN"/>
    <property type="match status" value="1"/>
</dbReference>
<dbReference type="OrthoDB" id="5440at2759"/>